<feature type="domain" description="Cytochrome c-552/4" evidence="3">
    <location>
        <begin position="390"/>
        <end position="472"/>
    </location>
</feature>
<protein>
    <submittedName>
        <fullName evidence="4">Perchlorate reductase subunit gamma</fullName>
    </submittedName>
</protein>
<dbReference type="Gene3D" id="3.60.21.10">
    <property type="match status" value="1"/>
</dbReference>
<evidence type="ECO:0000313" key="4">
    <source>
        <dbReference type="EMBL" id="QDU79925.1"/>
    </source>
</evidence>
<dbReference type="InterPro" id="IPR029052">
    <property type="entry name" value="Metallo-depent_PP-like"/>
</dbReference>
<dbReference type="OrthoDB" id="9814800at2"/>
<dbReference type="Proteomes" id="UP000317178">
    <property type="component" value="Chromosome"/>
</dbReference>
<sequence length="542" mass="60044" precursor="true">MVNFRVLPVLSCLVLFSLFSGCDSTGSSGSPVSNASGINTEPDSQKSEETDSGADETTTATPAPVERPPKPILEGWEKPAVAFILSGEQNGYLEPCGCSDTQSGGMARRADLFAQLKSKDWPLTALDVGGFLRHSRRQSQLKMDAIFNSLTDLEYAATGIGPSDIAIGSTKLLERGMMEPGSEDQMMPQLVSANVTLFNDPELGAIHRTRVYEVNGVKIGVTGVIGESVQQSMLQSSGEEVQVLPVEETLPLAVEELKAAEADLYILLSFSETEESQKLAEQYELFDVVLTARSAEDPDPRAIPIGDSGRLLVKVGQKGKNVGVLGYYPDEEEKLRWELIDLDNRRFESHPSMAVHMQSYQDNIAFEDLAKTEPTMTHSSGNTFIGARSCRQCHSKAYAKWESTKHSHAFDTLKKGHEGDGDSWIPRVDDPECLSCHVVGWEPQEYIRFESGFINEELTPDLKGQQCENCHGPASQHVKMEAQWLIDRDAVDKSLVDAARKELHLDVKTAEKQVCSKCHDHENSPKFNFEEYWEKVKHPYRD</sequence>
<accession>A0A518CL17</accession>
<evidence type="ECO:0000313" key="5">
    <source>
        <dbReference type="Proteomes" id="UP000317178"/>
    </source>
</evidence>
<proteinExistence type="predicted"/>
<feature type="chain" id="PRO_5021967024" evidence="2">
    <location>
        <begin position="23"/>
        <end position="542"/>
    </location>
</feature>
<dbReference type="PANTHER" id="PTHR11575">
    <property type="entry name" value="5'-NUCLEOTIDASE-RELATED"/>
    <property type="match status" value="1"/>
</dbReference>
<dbReference type="Pfam" id="PF13435">
    <property type="entry name" value="Cytochrome_C554"/>
    <property type="match status" value="1"/>
</dbReference>
<dbReference type="InterPro" id="IPR023155">
    <property type="entry name" value="Cyt_c-552/4"/>
</dbReference>
<dbReference type="RefSeq" id="WP_144994908.1">
    <property type="nucleotide sequence ID" value="NZ_CP036281.1"/>
</dbReference>
<dbReference type="PROSITE" id="PS51257">
    <property type="entry name" value="PROKAR_LIPOPROTEIN"/>
    <property type="match status" value="1"/>
</dbReference>
<dbReference type="InterPro" id="IPR006179">
    <property type="entry name" value="5_nucleotidase/apyrase"/>
</dbReference>
<dbReference type="Gene3D" id="1.10.1130.10">
    <property type="entry name" value="Flavocytochrome C3, Chain A"/>
    <property type="match status" value="1"/>
</dbReference>
<feature type="region of interest" description="Disordered" evidence="1">
    <location>
        <begin position="26"/>
        <end position="72"/>
    </location>
</feature>
<keyword evidence="5" id="KW-1185">Reference proteome</keyword>
<name>A0A518CL17_9PLAN</name>
<evidence type="ECO:0000256" key="1">
    <source>
        <dbReference type="SAM" id="MobiDB-lite"/>
    </source>
</evidence>
<dbReference type="KEGG" id="plon:Pla110_16450"/>
<dbReference type="PANTHER" id="PTHR11575:SF24">
    <property type="entry name" value="5'-NUCLEOTIDASE"/>
    <property type="match status" value="1"/>
</dbReference>
<dbReference type="EMBL" id="CP036281">
    <property type="protein sequence ID" value="QDU79925.1"/>
    <property type="molecule type" value="Genomic_DNA"/>
</dbReference>
<reference evidence="4 5" key="1">
    <citation type="submission" date="2019-02" db="EMBL/GenBank/DDBJ databases">
        <title>Deep-cultivation of Planctomycetes and their phenomic and genomic characterization uncovers novel biology.</title>
        <authorList>
            <person name="Wiegand S."/>
            <person name="Jogler M."/>
            <person name="Boedeker C."/>
            <person name="Pinto D."/>
            <person name="Vollmers J."/>
            <person name="Rivas-Marin E."/>
            <person name="Kohn T."/>
            <person name="Peeters S.H."/>
            <person name="Heuer A."/>
            <person name="Rast P."/>
            <person name="Oberbeckmann S."/>
            <person name="Bunk B."/>
            <person name="Jeske O."/>
            <person name="Meyerdierks A."/>
            <person name="Storesund J.E."/>
            <person name="Kallscheuer N."/>
            <person name="Luecker S."/>
            <person name="Lage O.M."/>
            <person name="Pohl T."/>
            <person name="Merkel B.J."/>
            <person name="Hornburger P."/>
            <person name="Mueller R.-W."/>
            <person name="Bruemmer F."/>
            <person name="Labrenz M."/>
            <person name="Spormann A.M."/>
            <person name="Op den Camp H."/>
            <person name="Overmann J."/>
            <person name="Amann R."/>
            <person name="Jetten M.S.M."/>
            <person name="Mascher T."/>
            <person name="Medema M.H."/>
            <person name="Devos D.P."/>
            <person name="Kaster A.-K."/>
            <person name="Ovreas L."/>
            <person name="Rohde M."/>
            <person name="Galperin M.Y."/>
            <person name="Jogler C."/>
        </authorList>
    </citation>
    <scope>NUCLEOTIDE SEQUENCE [LARGE SCALE GENOMIC DNA]</scope>
    <source>
        <strain evidence="4 5">Pla110</strain>
    </source>
</reference>
<dbReference type="InterPro" id="IPR036280">
    <property type="entry name" value="Multihaem_cyt_sf"/>
</dbReference>
<feature type="signal peptide" evidence="2">
    <location>
        <begin position="1"/>
        <end position="22"/>
    </location>
</feature>
<organism evidence="4 5">
    <name type="scientific">Polystyrenella longa</name>
    <dbReference type="NCBI Taxonomy" id="2528007"/>
    <lineage>
        <taxon>Bacteria</taxon>
        <taxon>Pseudomonadati</taxon>
        <taxon>Planctomycetota</taxon>
        <taxon>Planctomycetia</taxon>
        <taxon>Planctomycetales</taxon>
        <taxon>Planctomycetaceae</taxon>
        <taxon>Polystyrenella</taxon>
    </lineage>
</organism>
<dbReference type="GO" id="GO:0009166">
    <property type="term" value="P:nucleotide catabolic process"/>
    <property type="evidence" value="ECO:0007669"/>
    <property type="project" value="InterPro"/>
</dbReference>
<keyword evidence="2" id="KW-0732">Signal</keyword>
<dbReference type="SUPFAM" id="SSF56300">
    <property type="entry name" value="Metallo-dependent phosphatases"/>
    <property type="match status" value="1"/>
</dbReference>
<feature type="compositionally biased region" description="Polar residues" evidence="1">
    <location>
        <begin position="26"/>
        <end position="42"/>
    </location>
</feature>
<evidence type="ECO:0000256" key="2">
    <source>
        <dbReference type="SAM" id="SignalP"/>
    </source>
</evidence>
<dbReference type="GO" id="GO:0016787">
    <property type="term" value="F:hydrolase activity"/>
    <property type="evidence" value="ECO:0007669"/>
    <property type="project" value="InterPro"/>
</dbReference>
<dbReference type="SUPFAM" id="SSF48695">
    <property type="entry name" value="Multiheme cytochromes"/>
    <property type="match status" value="1"/>
</dbReference>
<gene>
    <name evidence="4" type="primary">pcrC</name>
    <name evidence="4" type="ORF">Pla110_16450</name>
</gene>
<evidence type="ECO:0000259" key="3">
    <source>
        <dbReference type="Pfam" id="PF13435"/>
    </source>
</evidence>
<dbReference type="AlphaFoldDB" id="A0A518CL17"/>